<evidence type="ECO:0000256" key="1">
    <source>
        <dbReference type="ARBA" id="ARBA00004123"/>
    </source>
</evidence>
<evidence type="ECO:0000259" key="7">
    <source>
        <dbReference type="PROSITE" id="PS51059"/>
    </source>
</evidence>
<dbReference type="PANTHER" id="PTHR14453:SF106">
    <property type="entry name" value="POLY [ADP-RIBOSE] POLYMERASE"/>
    <property type="match status" value="1"/>
</dbReference>
<accession>A0ABD0Q915</accession>
<feature type="non-terminal residue" evidence="8">
    <location>
        <position position="1"/>
    </location>
</feature>
<evidence type="ECO:0000256" key="2">
    <source>
        <dbReference type="ARBA" id="ARBA00022676"/>
    </source>
</evidence>
<dbReference type="PANTHER" id="PTHR14453">
    <property type="entry name" value="PARP/ZINC FINGER CCCH TYPE DOMAIN CONTAINING PROTEIN"/>
    <property type="match status" value="1"/>
</dbReference>
<keyword evidence="5" id="KW-0539">Nucleus</keyword>
<keyword evidence="3" id="KW-0808">Transferase</keyword>
<reference evidence="8 9" key="1">
    <citation type="submission" date="2024-05" db="EMBL/GenBank/DDBJ databases">
        <title>Genome sequencing and assembly of Indian major carp, Cirrhinus mrigala (Hamilton, 1822).</title>
        <authorList>
            <person name="Mohindra V."/>
            <person name="Chowdhury L.M."/>
            <person name="Lal K."/>
            <person name="Jena J.K."/>
        </authorList>
    </citation>
    <scope>NUCLEOTIDE SEQUENCE [LARGE SCALE GENOMIC DNA]</scope>
    <source>
        <strain evidence="8">CM1030</strain>
        <tissue evidence="8">Blood</tissue>
    </source>
</reference>
<comment type="subcellular location">
    <subcellularLocation>
        <location evidence="1">Nucleus</location>
    </subcellularLocation>
</comment>
<keyword evidence="4" id="KW-0520">NAD</keyword>
<dbReference type="GO" id="GO:0005634">
    <property type="term" value="C:nucleus"/>
    <property type="evidence" value="ECO:0007669"/>
    <property type="project" value="UniProtKB-SubCell"/>
</dbReference>
<keyword evidence="2" id="KW-0328">Glycosyltransferase</keyword>
<evidence type="ECO:0000256" key="3">
    <source>
        <dbReference type="ARBA" id="ARBA00022679"/>
    </source>
</evidence>
<comment type="similarity">
    <text evidence="6">Belongs to the ARTD/PARP family.</text>
</comment>
<organism evidence="8 9">
    <name type="scientific">Cirrhinus mrigala</name>
    <name type="common">Mrigala</name>
    <dbReference type="NCBI Taxonomy" id="683832"/>
    <lineage>
        <taxon>Eukaryota</taxon>
        <taxon>Metazoa</taxon>
        <taxon>Chordata</taxon>
        <taxon>Craniata</taxon>
        <taxon>Vertebrata</taxon>
        <taxon>Euteleostomi</taxon>
        <taxon>Actinopterygii</taxon>
        <taxon>Neopterygii</taxon>
        <taxon>Teleostei</taxon>
        <taxon>Ostariophysi</taxon>
        <taxon>Cypriniformes</taxon>
        <taxon>Cyprinidae</taxon>
        <taxon>Labeoninae</taxon>
        <taxon>Labeonini</taxon>
        <taxon>Cirrhinus</taxon>
    </lineage>
</organism>
<keyword evidence="9" id="KW-1185">Reference proteome</keyword>
<dbReference type="Proteomes" id="UP001529510">
    <property type="component" value="Unassembled WGS sequence"/>
</dbReference>
<dbReference type="GO" id="GO:0016757">
    <property type="term" value="F:glycosyltransferase activity"/>
    <property type="evidence" value="ECO:0007669"/>
    <property type="project" value="UniProtKB-KW"/>
</dbReference>
<feature type="domain" description="PARP catalytic" evidence="7">
    <location>
        <begin position="1"/>
        <end position="91"/>
    </location>
</feature>
<gene>
    <name evidence="8" type="ORF">M9458_021802</name>
</gene>
<evidence type="ECO:0000256" key="6">
    <source>
        <dbReference type="ARBA" id="ARBA00024347"/>
    </source>
</evidence>
<evidence type="ECO:0000256" key="4">
    <source>
        <dbReference type="ARBA" id="ARBA00023027"/>
    </source>
</evidence>
<protein>
    <recommendedName>
        <fullName evidence="7">PARP catalytic domain-containing protein</fullName>
    </recommendedName>
</protein>
<dbReference type="PROSITE" id="PS51059">
    <property type="entry name" value="PARP_CATALYTIC"/>
    <property type="match status" value="1"/>
</dbReference>
<dbReference type="InterPro" id="IPR052056">
    <property type="entry name" value="Mono-ARTD/PARP"/>
</dbReference>
<dbReference type="EMBL" id="JAMKFB020000010">
    <property type="protein sequence ID" value="KAL0182427.1"/>
    <property type="molecule type" value="Genomic_DNA"/>
</dbReference>
<evidence type="ECO:0000313" key="9">
    <source>
        <dbReference type="Proteomes" id="UP001529510"/>
    </source>
</evidence>
<dbReference type="Gene3D" id="3.90.228.10">
    <property type="match status" value="1"/>
</dbReference>
<feature type="non-terminal residue" evidence="8">
    <location>
        <position position="91"/>
    </location>
</feature>
<proteinExistence type="inferred from homology"/>
<comment type="caution">
    <text evidence="8">The sequence shown here is derived from an EMBL/GenBank/DDBJ whole genome shotgun (WGS) entry which is preliminary data.</text>
</comment>
<evidence type="ECO:0000256" key="5">
    <source>
        <dbReference type="ARBA" id="ARBA00023242"/>
    </source>
</evidence>
<dbReference type="AlphaFoldDB" id="A0ABD0Q915"/>
<sequence>AMYGNGSYFAVDPRYSARNYSKPDVNGYKSLYLARVLVGDFTKGSSGLLVPPAKRSSSADLYNSVTDNMNSPTMFVIFNDVQAYPEYLITF</sequence>
<name>A0ABD0Q915_CIRMR</name>
<dbReference type="InterPro" id="IPR012317">
    <property type="entry name" value="Poly(ADP-ribose)pol_cat_dom"/>
</dbReference>
<evidence type="ECO:0000313" key="8">
    <source>
        <dbReference type="EMBL" id="KAL0182427.1"/>
    </source>
</evidence>
<dbReference type="SUPFAM" id="SSF56399">
    <property type="entry name" value="ADP-ribosylation"/>
    <property type="match status" value="1"/>
</dbReference>